<dbReference type="Proteomes" id="UP001244640">
    <property type="component" value="Unassembled WGS sequence"/>
</dbReference>
<gene>
    <name evidence="1" type="ORF">QE382_002289</name>
</gene>
<dbReference type="RefSeq" id="WP_307185980.1">
    <property type="nucleotide sequence ID" value="NZ_JAUTBA010000001.1"/>
</dbReference>
<keyword evidence="2" id="KW-1185">Reference proteome</keyword>
<evidence type="ECO:0000313" key="2">
    <source>
        <dbReference type="Proteomes" id="UP001244640"/>
    </source>
</evidence>
<evidence type="ECO:0008006" key="3">
    <source>
        <dbReference type="Google" id="ProtNLM"/>
    </source>
</evidence>
<proteinExistence type="predicted"/>
<evidence type="ECO:0000313" key="1">
    <source>
        <dbReference type="EMBL" id="MDQ1150305.1"/>
    </source>
</evidence>
<protein>
    <recommendedName>
        <fullName evidence="3">BON domain-containing protein</fullName>
    </recommendedName>
</protein>
<reference evidence="1 2" key="1">
    <citation type="submission" date="2023-07" db="EMBL/GenBank/DDBJ databases">
        <title>Functional and genomic diversity of the sorghum phyllosphere microbiome.</title>
        <authorList>
            <person name="Shade A."/>
        </authorList>
    </citation>
    <scope>NUCLEOTIDE SEQUENCE [LARGE SCALE GENOMIC DNA]</scope>
    <source>
        <strain evidence="1 2">SORGH_AS_0892</strain>
    </source>
</reference>
<comment type="caution">
    <text evidence="1">The sequence shown here is derived from an EMBL/GenBank/DDBJ whole genome shotgun (WGS) entry which is preliminary data.</text>
</comment>
<accession>A0ABU0U5R7</accession>
<sequence>MADADKEIRQAEGSGERVVLMSKDQFREWIVKHRVNMITSDLYVLDEGTILEGSVESAEALKYVLGVGLEDIIECQVSLSDVLTLTDHNLYWVDPIVKA</sequence>
<name>A0ABU0U5R7_9SPHI</name>
<dbReference type="EMBL" id="JAUTBA010000001">
    <property type="protein sequence ID" value="MDQ1150305.1"/>
    <property type="molecule type" value="Genomic_DNA"/>
</dbReference>
<organism evidence="1 2">
    <name type="scientific">Sphingobacterium zeae</name>
    <dbReference type="NCBI Taxonomy" id="1776859"/>
    <lineage>
        <taxon>Bacteria</taxon>
        <taxon>Pseudomonadati</taxon>
        <taxon>Bacteroidota</taxon>
        <taxon>Sphingobacteriia</taxon>
        <taxon>Sphingobacteriales</taxon>
        <taxon>Sphingobacteriaceae</taxon>
        <taxon>Sphingobacterium</taxon>
    </lineage>
</organism>